<protein>
    <submittedName>
        <fullName evidence="2">Uncharacterized protein</fullName>
    </submittedName>
</protein>
<feature type="non-terminal residue" evidence="2">
    <location>
        <position position="1"/>
    </location>
</feature>
<evidence type="ECO:0000313" key="3">
    <source>
        <dbReference type="Proteomes" id="UP001595685"/>
    </source>
</evidence>
<gene>
    <name evidence="2" type="ORF">ACFOLH_17660</name>
</gene>
<evidence type="ECO:0000256" key="1">
    <source>
        <dbReference type="SAM" id="MobiDB-lite"/>
    </source>
</evidence>
<organism evidence="2 3">
    <name type="scientific">Aquipuribacter hungaricus</name>
    <dbReference type="NCBI Taxonomy" id="545624"/>
    <lineage>
        <taxon>Bacteria</taxon>
        <taxon>Bacillati</taxon>
        <taxon>Actinomycetota</taxon>
        <taxon>Actinomycetes</taxon>
        <taxon>Micrococcales</taxon>
        <taxon>Intrasporangiaceae</taxon>
        <taxon>Aquipuribacter</taxon>
    </lineage>
</organism>
<reference evidence="3" key="1">
    <citation type="journal article" date="2019" name="Int. J. Syst. Evol. Microbiol.">
        <title>The Global Catalogue of Microorganisms (GCM) 10K type strain sequencing project: providing services to taxonomists for standard genome sequencing and annotation.</title>
        <authorList>
            <consortium name="The Broad Institute Genomics Platform"/>
            <consortium name="The Broad Institute Genome Sequencing Center for Infectious Disease"/>
            <person name="Wu L."/>
            <person name="Ma J."/>
        </authorList>
    </citation>
    <scope>NUCLEOTIDE SEQUENCE [LARGE SCALE GENOMIC DNA]</scope>
    <source>
        <strain evidence="3">NCAIM B.02333</strain>
    </source>
</reference>
<sequence length="109" mass="11560">LKHRAGWSVRLDPDGTLHWRTPAGIEHVSPGRRLGMPEHDRPLQPAVATAGSAHDGWSKQTVVTAGRPETVDVSGSVVTAGLRGFPDRSPSPAVPRQGPEPPAPDLPPF</sequence>
<feature type="region of interest" description="Disordered" evidence="1">
    <location>
        <begin position="81"/>
        <end position="109"/>
    </location>
</feature>
<name>A0ABV7WJW7_9MICO</name>
<proteinExistence type="predicted"/>
<accession>A0ABV7WJW7</accession>
<feature type="compositionally biased region" description="Pro residues" evidence="1">
    <location>
        <begin position="98"/>
        <end position="109"/>
    </location>
</feature>
<comment type="caution">
    <text evidence="2">The sequence shown here is derived from an EMBL/GenBank/DDBJ whole genome shotgun (WGS) entry which is preliminary data.</text>
</comment>
<keyword evidence="3" id="KW-1185">Reference proteome</keyword>
<evidence type="ECO:0000313" key="2">
    <source>
        <dbReference type="EMBL" id="MFC3690176.1"/>
    </source>
</evidence>
<dbReference type="EMBL" id="JBHRWW010000018">
    <property type="protein sequence ID" value="MFC3690176.1"/>
    <property type="molecule type" value="Genomic_DNA"/>
</dbReference>
<dbReference type="Proteomes" id="UP001595685">
    <property type="component" value="Unassembled WGS sequence"/>
</dbReference>